<name>A0A5C6B1M1_9PLAN</name>
<evidence type="ECO:0000313" key="2">
    <source>
        <dbReference type="EMBL" id="TWU05136.1"/>
    </source>
</evidence>
<evidence type="ECO:0000259" key="1">
    <source>
        <dbReference type="Pfam" id="PF26136"/>
    </source>
</evidence>
<sequence length="210" mass="23785">MGLEQLQQALAKLYTDATLRAEFLADPDDTSVTLGLSTVEAVQLTAVSVQQIECFAQSLRRKRADEVRSLLPYTCRALGKSFGQIFSTYSETFCPQGCHKHRDDALQFVVYLTRNARCQNVAANVIDIARFEAAALRMSQYSDRVLIRLFRHDVRQSIFRVKEGRQIAQEVFRPSAGIWFRIGSITRFRIVVFPSFASLSDSVSELNHLT</sequence>
<dbReference type="Pfam" id="PF26136">
    <property type="entry name" value="SCO6045_C"/>
    <property type="match status" value="1"/>
</dbReference>
<dbReference type="OrthoDB" id="483235at2"/>
<feature type="domain" description="SCO6045-like C-terminal" evidence="1">
    <location>
        <begin position="52"/>
        <end position="112"/>
    </location>
</feature>
<dbReference type="Proteomes" id="UP000320735">
    <property type="component" value="Unassembled WGS sequence"/>
</dbReference>
<gene>
    <name evidence="2" type="ORF">CA54_58240</name>
</gene>
<dbReference type="EMBL" id="SJPP01000004">
    <property type="protein sequence ID" value="TWU05136.1"/>
    <property type="molecule type" value="Genomic_DNA"/>
</dbReference>
<dbReference type="InterPro" id="IPR058711">
    <property type="entry name" value="SCO6045-like_C"/>
</dbReference>
<organism evidence="2 3">
    <name type="scientific">Symmachiella macrocystis</name>
    <dbReference type="NCBI Taxonomy" id="2527985"/>
    <lineage>
        <taxon>Bacteria</taxon>
        <taxon>Pseudomonadati</taxon>
        <taxon>Planctomycetota</taxon>
        <taxon>Planctomycetia</taxon>
        <taxon>Planctomycetales</taxon>
        <taxon>Planctomycetaceae</taxon>
        <taxon>Symmachiella</taxon>
    </lineage>
</organism>
<dbReference type="RefSeq" id="WP_146374240.1">
    <property type="nucleotide sequence ID" value="NZ_SJPP01000004.1"/>
</dbReference>
<dbReference type="AlphaFoldDB" id="A0A5C6B1M1"/>
<evidence type="ECO:0000313" key="3">
    <source>
        <dbReference type="Proteomes" id="UP000320735"/>
    </source>
</evidence>
<protein>
    <recommendedName>
        <fullName evidence="1">SCO6045-like C-terminal domain-containing protein</fullName>
    </recommendedName>
</protein>
<reference evidence="2 3" key="1">
    <citation type="submission" date="2019-02" db="EMBL/GenBank/DDBJ databases">
        <title>Deep-cultivation of Planctomycetes and their phenomic and genomic characterization uncovers novel biology.</title>
        <authorList>
            <person name="Wiegand S."/>
            <person name="Jogler M."/>
            <person name="Boedeker C."/>
            <person name="Pinto D."/>
            <person name="Vollmers J."/>
            <person name="Rivas-Marin E."/>
            <person name="Kohn T."/>
            <person name="Peeters S.H."/>
            <person name="Heuer A."/>
            <person name="Rast P."/>
            <person name="Oberbeckmann S."/>
            <person name="Bunk B."/>
            <person name="Jeske O."/>
            <person name="Meyerdierks A."/>
            <person name="Storesund J.E."/>
            <person name="Kallscheuer N."/>
            <person name="Luecker S."/>
            <person name="Lage O.M."/>
            <person name="Pohl T."/>
            <person name="Merkel B.J."/>
            <person name="Hornburger P."/>
            <person name="Mueller R.-W."/>
            <person name="Bruemmer F."/>
            <person name="Labrenz M."/>
            <person name="Spormann A.M."/>
            <person name="Op Den Camp H."/>
            <person name="Overmann J."/>
            <person name="Amann R."/>
            <person name="Jetten M.S.M."/>
            <person name="Mascher T."/>
            <person name="Medema M.H."/>
            <person name="Devos D.P."/>
            <person name="Kaster A.-K."/>
            <person name="Ovreas L."/>
            <person name="Rohde M."/>
            <person name="Galperin M.Y."/>
            <person name="Jogler C."/>
        </authorList>
    </citation>
    <scope>NUCLEOTIDE SEQUENCE [LARGE SCALE GENOMIC DNA]</scope>
    <source>
        <strain evidence="2 3">CA54</strain>
    </source>
</reference>
<comment type="caution">
    <text evidence="2">The sequence shown here is derived from an EMBL/GenBank/DDBJ whole genome shotgun (WGS) entry which is preliminary data.</text>
</comment>
<keyword evidence="3" id="KW-1185">Reference proteome</keyword>
<accession>A0A5C6B1M1</accession>
<proteinExistence type="predicted"/>